<name>A0A2H0VEM8_9BACT</name>
<evidence type="ECO:0000313" key="2">
    <source>
        <dbReference type="Proteomes" id="UP000230557"/>
    </source>
</evidence>
<comment type="caution">
    <text evidence="1">The sequence shown here is derived from an EMBL/GenBank/DDBJ whole genome shotgun (WGS) entry which is preliminary data.</text>
</comment>
<reference evidence="2" key="1">
    <citation type="submission" date="2017-09" db="EMBL/GenBank/DDBJ databases">
        <title>Depth-based differentiation of microbial function through sediment-hosted aquifers and enrichment of novel symbionts in the deep terrestrial subsurface.</title>
        <authorList>
            <person name="Probst A.J."/>
            <person name="Ladd B."/>
            <person name="Jarett J.K."/>
            <person name="Geller-Mcgrath D.E."/>
            <person name="Sieber C.M.K."/>
            <person name="Emerson J.B."/>
            <person name="Anantharaman K."/>
            <person name="Thomas B.C."/>
            <person name="Malmstrom R."/>
            <person name="Stieglmeier M."/>
            <person name="Klingl A."/>
            <person name="Woyke T."/>
            <person name="Ryan C.M."/>
            <person name="Banfield J.F."/>
        </authorList>
    </citation>
    <scope>NUCLEOTIDE SEQUENCE [LARGE SCALE GENOMIC DNA]</scope>
</reference>
<organism evidence="1 2">
    <name type="scientific">Candidatus Doudnabacteria bacterium CG10_big_fil_rev_8_21_14_0_10_41_10</name>
    <dbReference type="NCBI Taxonomy" id="1974551"/>
    <lineage>
        <taxon>Bacteria</taxon>
        <taxon>Candidatus Doudnaibacteriota</taxon>
    </lineage>
</organism>
<protein>
    <submittedName>
        <fullName evidence="1">Uncharacterized protein</fullName>
    </submittedName>
</protein>
<dbReference type="EMBL" id="PFAJ01000010">
    <property type="protein sequence ID" value="PIR97541.1"/>
    <property type="molecule type" value="Genomic_DNA"/>
</dbReference>
<sequence>MVTVVDCFQDCFSSDARPKRIMEAIIATARQADVDGATVARLKQEGWHIACDILHRAIRSRAGGLNRFKIVIEFRANGYCYIQYARNEWLTNQAEYEREKPLDQTEAWHGSGMYWIKAGQCLGTYFPIGRPIVEHLDWYQQVYRSA</sequence>
<accession>A0A2H0VEM8</accession>
<dbReference type="Proteomes" id="UP000230557">
    <property type="component" value="Unassembled WGS sequence"/>
</dbReference>
<dbReference type="AlphaFoldDB" id="A0A2H0VEM8"/>
<gene>
    <name evidence="1" type="ORF">COT91_00855</name>
</gene>
<evidence type="ECO:0000313" key="1">
    <source>
        <dbReference type="EMBL" id="PIR97541.1"/>
    </source>
</evidence>
<proteinExistence type="predicted"/>